<dbReference type="InterPro" id="IPR001623">
    <property type="entry name" value="DnaJ_domain"/>
</dbReference>
<dbReference type="Gene3D" id="2.60.40.150">
    <property type="entry name" value="C2 domain"/>
    <property type="match status" value="1"/>
</dbReference>
<dbReference type="SUPFAM" id="SSF158702">
    <property type="entry name" value="Sec63 N-terminal domain-like"/>
    <property type="match status" value="1"/>
</dbReference>
<feature type="compositionally biased region" description="Acidic residues" evidence="9">
    <location>
        <begin position="599"/>
        <end position="610"/>
    </location>
</feature>
<dbReference type="InterPro" id="IPR014756">
    <property type="entry name" value="Ig_E-set"/>
</dbReference>
<evidence type="ECO:0000256" key="5">
    <source>
        <dbReference type="ARBA" id="ARBA00022927"/>
    </source>
</evidence>
<feature type="transmembrane region" description="Helical" evidence="10">
    <location>
        <begin position="63"/>
        <end position="83"/>
    </location>
</feature>
<evidence type="ECO:0000256" key="7">
    <source>
        <dbReference type="ARBA" id="ARBA00023136"/>
    </source>
</evidence>
<evidence type="ECO:0000256" key="1">
    <source>
        <dbReference type="ARBA" id="ARBA00004477"/>
    </source>
</evidence>
<evidence type="ECO:0000256" key="2">
    <source>
        <dbReference type="ARBA" id="ARBA00022448"/>
    </source>
</evidence>
<keyword evidence="3 10" id="KW-0812">Transmembrane</keyword>
<comment type="subcellular location">
    <subcellularLocation>
        <location evidence="1">Endoplasmic reticulum membrane</location>
        <topology evidence="1">Multi-pass membrane protein</topology>
    </subcellularLocation>
</comment>
<dbReference type="GO" id="GO:0006620">
    <property type="term" value="P:post-translational protein targeting to endoplasmic reticulum membrane"/>
    <property type="evidence" value="ECO:0007669"/>
    <property type="project" value="TreeGrafter"/>
</dbReference>
<dbReference type="Pfam" id="PF02889">
    <property type="entry name" value="Sec63"/>
    <property type="match status" value="1"/>
</dbReference>
<dbReference type="GO" id="GO:0003723">
    <property type="term" value="F:RNA binding"/>
    <property type="evidence" value="ECO:0007669"/>
    <property type="project" value="TreeGrafter"/>
</dbReference>
<reference evidence="13" key="1">
    <citation type="submission" date="2017-01" db="EMBL/GenBank/DDBJ databases">
        <authorList>
            <person name="Wang Y."/>
            <person name="White M."/>
            <person name="Kvist S."/>
            <person name="Moncalvo J.-M."/>
        </authorList>
    </citation>
    <scope>NUCLEOTIDE SEQUENCE [LARGE SCALE GENOMIC DNA]</scope>
    <source>
        <strain evidence="13">COL-18-3</strain>
    </source>
</reference>
<sequence>MANYTYDESGVTFFYFALTIASLVVVPSTLLLLRSKVSGEVKTKTTTLKFRTRKTADKSGGFGIKYILLAIGWILIALLSYQVKNKEVVTGPKWDPYEILGLETGADFQKIKKSFKKLSLKYHPDKIRGTDEEKVKAEAFYIDITRAYKTLTDDVSRENYEKYGNPDGLMSRTMGIALPRILVEAHTSPFVMMLYGLFFGFVLPYYVGRWWYRSNQYTKDKILNPTMSTFFKNIREPISLPNLIDLLCAAEEFNTDGLEFVEGDRLNLLELEKKVQEAMQRIEYMAFKKSEKYHTDSQWKAKVLLHCHFLRVEVNYPDLAEQQLRIVEKSIHLVSRGLVQISNSQTWASCTAVCINIIQMLVQGVYEFAPPLLQIPYIDFDKFQELQKNHGLYGTFQTKKLLENGDDKLIASFGEHKDTIVKSIMSVPEFTIARTLFTVIGDRVITPLSIVSLIVDLKLINPPENSPKPDPMVSKISSMLSTVSDTDCEKIEDIFGHIQKLKAPNVEAPEATAPYLAARKLSNWWFILYNPQNYRTVIPPVYITDLTSEKILVAQFQAPHQPGSYDFNILVMSDSYIGCNVQHHMKLVVANPSVLPPEPEYEDDISEPEENSLAAQMRDARSKSAQHGAGGNADYDSSDED</sequence>
<keyword evidence="4" id="KW-0256">Endoplasmic reticulum</keyword>
<dbReference type="InterPro" id="IPR004179">
    <property type="entry name" value="Sec63-dom"/>
</dbReference>
<dbReference type="Pfam" id="PF00226">
    <property type="entry name" value="DnaJ"/>
    <property type="match status" value="1"/>
</dbReference>
<evidence type="ECO:0000256" key="9">
    <source>
        <dbReference type="SAM" id="MobiDB-lite"/>
    </source>
</evidence>
<dbReference type="SMART" id="SM00271">
    <property type="entry name" value="DnaJ"/>
    <property type="match status" value="1"/>
</dbReference>
<dbReference type="SMART" id="SM00973">
    <property type="entry name" value="Sec63"/>
    <property type="match status" value="1"/>
</dbReference>
<keyword evidence="5" id="KW-0653">Protein transport</keyword>
<keyword evidence="6 10" id="KW-1133">Transmembrane helix</keyword>
<evidence type="ECO:0000259" key="11">
    <source>
        <dbReference type="PROSITE" id="PS50076"/>
    </source>
</evidence>
<accession>A0A1R1PJ70</accession>
<dbReference type="InterPro" id="IPR036869">
    <property type="entry name" value="J_dom_sf"/>
</dbReference>
<dbReference type="InterPro" id="IPR035892">
    <property type="entry name" value="C2_domain_sf"/>
</dbReference>
<gene>
    <name evidence="12" type="ORF">AX774_g5606</name>
</gene>
<dbReference type="Gene3D" id="1.10.3380.10">
    <property type="entry name" value="Sec63 N-terminal domain-like domain"/>
    <property type="match status" value="1"/>
</dbReference>
<evidence type="ECO:0000256" key="4">
    <source>
        <dbReference type="ARBA" id="ARBA00022824"/>
    </source>
</evidence>
<dbReference type="PANTHER" id="PTHR24075:SF0">
    <property type="entry name" value="TRANSLOCATION PROTEIN SEC63 HOMOLOG"/>
    <property type="match status" value="1"/>
</dbReference>
<dbReference type="PRINTS" id="PR00625">
    <property type="entry name" value="JDOMAIN"/>
</dbReference>
<protein>
    <submittedName>
        <fullName evidence="12">Translocation protein sec63</fullName>
    </submittedName>
</protein>
<dbReference type="CDD" id="cd06257">
    <property type="entry name" value="DnaJ"/>
    <property type="match status" value="1"/>
</dbReference>
<dbReference type="AlphaFoldDB" id="A0A1R1PJ70"/>
<comment type="caution">
    <text evidence="12">The sequence shown here is derived from an EMBL/GenBank/DDBJ whole genome shotgun (WGS) entry which is preliminary data.</text>
</comment>
<evidence type="ECO:0000256" key="6">
    <source>
        <dbReference type="ARBA" id="ARBA00022989"/>
    </source>
</evidence>
<evidence type="ECO:0000313" key="12">
    <source>
        <dbReference type="EMBL" id="OMH80953.1"/>
    </source>
</evidence>
<name>A0A1R1PJ70_ZANCU</name>
<dbReference type="GO" id="GO:0031207">
    <property type="term" value="C:Sec62/Sec63 complex"/>
    <property type="evidence" value="ECO:0007669"/>
    <property type="project" value="TreeGrafter"/>
</dbReference>
<dbReference type="SUPFAM" id="SSF81296">
    <property type="entry name" value="E set domains"/>
    <property type="match status" value="1"/>
</dbReference>
<dbReference type="GO" id="GO:0006614">
    <property type="term" value="P:SRP-dependent cotranslational protein targeting to membrane"/>
    <property type="evidence" value="ECO:0007669"/>
    <property type="project" value="TreeGrafter"/>
</dbReference>
<feature type="transmembrane region" description="Helical" evidence="10">
    <location>
        <begin position="190"/>
        <end position="212"/>
    </location>
</feature>
<keyword evidence="7 10" id="KW-0472">Membrane</keyword>
<dbReference type="EMBL" id="LSSK01001028">
    <property type="protein sequence ID" value="OMH80953.1"/>
    <property type="molecule type" value="Genomic_DNA"/>
</dbReference>
<feature type="transmembrane region" description="Helical" evidence="10">
    <location>
        <begin position="12"/>
        <end position="33"/>
    </location>
</feature>
<evidence type="ECO:0000256" key="10">
    <source>
        <dbReference type="SAM" id="Phobius"/>
    </source>
</evidence>
<proteinExistence type="predicted"/>
<dbReference type="SUPFAM" id="SSF46565">
    <property type="entry name" value="Chaperone J-domain"/>
    <property type="match status" value="1"/>
</dbReference>
<keyword evidence="13" id="KW-1185">Reference proteome</keyword>
<organism evidence="12 13">
    <name type="scientific">Zancudomyces culisetae</name>
    <name type="common">Gut fungus</name>
    <name type="synonym">Smittium culisetae</name>
    <dbReference type="NCBI Taxonomy" id="1213189"/>
    <lineage>
        <taxon>Eukaryota</taxon>
        <taxon>Fungi</taxon>
        <taxon>Fungi incertae sedis</taxon>
        <taxon>Zoopagomycota</taxon>
        <taxon>Kickxellomycotina</taxon>
        <taxon>Harpellomycetes</taxon>
        <taxon>Harpellales</taxon>
        <taxon>Legeriomycetaceae</taxon>
        <taxon>Zancudomyces</taxon>
    </lineage>
</organism>
<feature type="domain" description="J" evidence="11">
    <location>
        <begin position="95"/>
        <end position="164"/>
    </location>
</feature>
<keyword evidence="8" id="KW-0143">Chaperone</keyword>
<evidence type="ECO:0000256" key="8">
    <source>
        <dbReference type="ARBA" id="ARBA00023186"/>
    </source>
</evidence>
<dbReference type="GO" id="GO:0008320">
    <property type="term" value="F:protein transmembrane transporter activity"/>
    <property type="evidence" value="ECO:0007669"/>
    <property type="project" value="TreeGrafter"/>
</dbReference>
<evidence type="ECO:0000313" key="13">
    <source>
        <dbReference type="Proteomes" id="UP000188320"/>
    </source>
</evidence>
<keyword evidence="2" id="KW-0813">Transport</keyword>
<dbReference type="Gene3D" id="1.10.287.110">
    <property type="entry name" value="DnaJ domain"/>
    <property type="match status" value="1"/>
</dbReference>
<evidence type="ECO:0000256" key="3">
    <source>
        <dbReference type="ARBA" id="ARBA00022692"/>
    </source>
</evidence>
<feature type="region of interest" description="Disordered" evidence="9">
    <location>
        <begin position="596"/>
        <end position="641"/>
    </location>
</feature>
<dbReference type="PANTHER" id="PTHR24075">
    <property type="entry name" value="SEC63 DOMAIN-CONTAINING"/>
    <property type="match status" value="1"/>
</dbReference>
<dbReference type="OrthoDB" id="1734229at2759"/>
<dbReference type="Proteomes" id="UP000188320">
    <property type="component" value="Unassembled WGS sequence"/>
</dbReference>
<dbReference type="PROSITE" id="PS50076">
    <property type="entry name" value="DNAJ_2"/>
    <property type="match status" value="1"/>
</dbReference>